<organism evidence="2 3">
    <name type="scientific">Colwellia asteriadis</name>
    <dbReference type="NCBI Taxonomy" id="517723"/>
    <lineage>
        <taxon>Bacteria</taxon>
        <taxon>Pseudomonadati</taxon>
        <taxon>Pseudomonadota</taxon>
        <taxon>Gammaproteobacteria</taxon>
        <taxon>Alteromonadales</taxon>
        <taxon>Colwelliaceae</taxon>
        <taxon>Colwellia</taxon>
    </lineage>
</organism>
<keyword evidence="1" id="KW-1133">Transmembrane helix</keyword>
<comment type="caution">
    <text evidence="2">The sequence shown here is derived from an EMBL/GenBank/DDBJ whole genome shotgun (WGS) entry which is preliminary data.</text>
</comment>
<dbReference type="Proteomes" id="UP001500021">
    <property type="component" value="Unassembled WGS sequence"/>
</dbReference>
<keyword evidence="1" id="KW-0472">Membrane</keyword>
<evidence type="ECO:0000313" key="3">
    <source>
        <dbReference type="Proteomes" id="UP001500021"/>
    </source>
</evidence>
<feature type="transmembrane region" description="Helical" evidence="1">
    <location>
        <begin position="59"/>
        <end position="78"/>
    </location>
</feature>
<gene>
    <name evidence="2" type="ORF">GCM10009111_27030</name>
</gene>
<keyword evidence="1" id="KW-0812">Transmembrane</keyword>
<feature type="transmembrane region" description="Helical" evidence="1">
    <location>
        <begin position="30"/>
        <end position="47"/>
    </location>
</feature>
<dbReference type="RefSeq" id="WP_343818100.1">
    <property type="nucleotide sequence ID" value="NZ_BAAAFA010000009.1"/>
</dbReference>
<accession>A0ABP3WLW3</accession>
<protein>
    <submittedName>
        <fullName evidence="2">Uncharacterized protein</fullName>
    </submittedName>
</protein>
<name>A0ABP3WLW3_9GAMM</name>
<reference evidence="3" key="1">
    <citation type="journal article" date="2019" name="Int. J. Syst. Evol. Microbiol.">
        <title>The Global Catalogue of Microorganisms (GCM) 10K type strain sequencing project: providing services to taxonomists for standard genome sequencing and annotation.</title>
        <authorList>
            <consortium name="The Broad Institute Genomics Platform"/>
            <consortium name="The Broad Institute Genome Sequencing Center for Infectious Disease"/>
            <person name="Wu L."/>
            <person name="Ma J."/>
        </authorList>
    </citation>
    <scope>NUCLEOTIDE SEQUENCE [LARGE SCALE GENOMIC DNA]</scope>
    <source>
        <strain evidence="3">JCM 15608</strain>
    </source>
</reference>
<evidence type="ECO:0000313" key="2">
    <source>
        <dbReference type="EMBL" id="GAA0820877.1"/>
    </source>
</evidence>
<dbReference type="EMBL" id="BAAAFA010000009">
    <property type="protein sequence ID" value="GAA0820877.1"/>
    <property type="molecule type" value="Genomic_DNA"/>
</dbReference>
<evidence type="ECO:0000256" key="1">
    <source>
        <dbReference type="SAM" id="Phobius"/>
    </source>
</evidence>
<proteinExistence type="predicted"/>
<sequence length="118" mass="13066">MFKFEVHNVIKLAAFISALAVCVTHWHMNALALLLLCTPYLVVYYLATKSNYKNCKVAFLRGVSAIIVFMAAIRLGVYPIGIDAQSAIPFSYFIGIQLTAISASEVYISFFTRNSTST</sequence>
<keyword evidence="3" id="KW-1185">Reference proteome</keyword>
<feature type="transmembrane region" description="Helical" evidence="1">
    <location>
        <begin position="90"/>
        <end position="110"/>
    </location>
</feature>